<dbReference type="InterPro" id="IPR005467">
    <property type="entry name" value="His_kinase_dom"/>
</dbReference>
<feature type="modified residue" description="4-aspartylphosphate" evidence="8">
    <location>
        <position position="1507"/>
    </location>
</feature>
<dbReference type="SUPFAM" id="SSF52172">
    <property type="entry name" value="CheY-like"/>
    <property type="match status" value="2"/>
</dbReference>
<dbReference type="PRINTS" id="PR00344">
    <property type="entry name" value="BCTRLSENSOR"/>
</dbReference>
<feature type="compositionally biased region" description="Low complexity" evidence="10">
    <location>
        <begin position="1335"/>
        <end position="1370"/>
    </location>
</feature>
<proteinExistence type="predicted"/>
<dbReference type="OrthoDB" id="21225at2759"/>
<dbReference type="SUPFAM" id="SSF47384">
    <property type="entry name" value="Homodimeric domain of signal transducing histidine kinase"/>
    <property type="match status" value="1"/>
</dbReference>
<keyword evidence="3" id="KW-0157">Chromophore</keyword>
<dbReference type="SMART" id="SM00388">
    <property type="entry name" value="HisKA"/>
    <property type="match status" value="1"/>
</dbReference>
<dbReference type="InterPro" id="IPR036890">
    <property type="entry name" value="HATPase_C_sf"/>
</dbReference>
<protein>
    <recommendedName>
        <fullName evidence="2">histidine kinase</fullName>
        <ecNumber evidence="2">2.7.13.3</ecNumber>
    </recommendedName>
</protein>
<feature type="compositionally biased region" description="Low complexity" evidence="10">
    <location>
        <begin position="259"/>
        <end position="272"/>
    </location>
</feature>
<dbReference type="InterPro" id="IPR011006">
    <property type="entry name" value="CheY-like_superfamily"/>
</dbReference>
<dbReference type="GO" id="GO:0009927">
    <property type="term" value="F:histidine phosphotransfer kinase activity"/>
    <property type="evidence" value="ECO:0007669"/>
    <property type="project" value="TreeGrafter"/>
</dbReference>
<evidence type="ECO:0000256" key="2">
    <source>
        <dbReference type="ARBA" id="ARBA00012438"/>
    </source>
</evidence>
<keyword evidence="7" id="KW-0418">Kinase</keyword>
<dbReference type="EC" id="2.7.13.3" evidence="2"/>
<dbReference type="GO" id="GO:0009881">
    <property type="term" value="F:photoreceptor activity"/>
    <property type="evidence" value="ECO:0007669"/>
    <property type="project" value="UniProtKB-KW"/>
</dbReference>
<evidence type="ECO:0000256" key="10">
    <source>
        <dbReference type="SAM" id="MobiDB-lite"/>
    </source>
</evidence>
<feature type="domain" description="Response regulatory" evidence="12">
    <location>
        <begin position="1452"/>
        <end position="1542"/>
    </location>
</feature>
<dbReference type="Gene3D" id="3.30.450.20">
    <property type="entry name" value="PAS domain"/>
    <property type="match status" value="1"/>
</dbReference>
<dbReference type="CDD" id="cd17546">
    <property type="entry name" value="REC_hyHK_CKI1_RcsC-like"/>
    <property type="match status" value="1"/>
</dbReference>
<evidence type="ECO:0000256" key="3">
    <source>
        <dbReference type="ARBA" id="ARBA00022543"/>
    </source>
</evidence>
<keyword evidence="4 8" id="KW-0597">Phosphoprotein</keyword>
<keyword evidence="5" id="KW-0716">Sensory transduction</keyword>
<evidence type="ECO:0000313" key="15">
    <source>
        <dbReference type="Proteomes" id="UP000075714"/>
    </source>
</evidence>
<evidence type="ECO:0000256" key="9">
    <source>
        <dbReference type="SAM" id="Coils"/>
    </source>
</evidence>
<dbReference type="InterPro" id="IPR001610">
    <property type="entry name" value="PAC"/>
</dbReference>
<comment type="catalytic activity">
    <reaction evidence="1">
        <text>ATP + protein L-histidine = ADP + protein N-phospho-L-histidine.</text>
        <dbReference type="EC" id="2.7.13.3"/>
    </reaction>
</comment>
<dbReference type="InterPro" id="IPR004358">
    <property type="entry name" value="Sig_transdc_His_kin-like_C"/>
</dbReference>
<dbReference type="Pfam" id="PF13426">
    <property type="entry name" value="PAS_9"/>
    <property type="match status" value="1"/>
</dbReference>
<reference evidence="15" key="1">
    <citation type="journal article" date="2016" name="Nat. Commun.">
        <title>The Gonium pectorale genome demonstrates co-option of cell cycle regulation during the evolution of multicellularity.</title>
        <authorList>
            <person name="Hanschen E.R."/>
            <person name="Marriage T.N."/>
            <person name="Ferris P.J."/>
            <person name="Hamaji T."/>
            <person name="Toyoda A."/>
            <person name="Fujiyama A."/>
            <person name="Neme R."/>
            <person name="Noguchi H."/>
            <person name="Minakuchi Y."/>
            <person name="Suzuki M."/>
            <person name="Kawai-Toyooka H."/>
            <person name="Smith D.R."/>
            <person name="Sparks H."/>
            <person name="Anderson J."/>
            <person name="Bakaric R."/>
            <person name="Luria V."/>
            <person name="Karger A."/>
            <person name="Kirschner M.W."/>
            <person name="Durand P.M."/>
            <person name="Michod R.E."/>
            <person name="Nozaki H."/>
            <person name="Olson B.J."/>
        </authorList>
    </citation>
    <scope>NUCLEOTIDE SEQUENCE [LARGE SCALE GENOMIC DNA]</scope>
    <source>
        <strain evidence="15">NIES-2863</strain>
    </source>
</reference>
<accession>A0A150GV47</accession>
<dbReference type="GO" id="GO:0000155">
    <property type="term" value="F:phosphorelay sensor kinase activity"/>
    <property type="evidence" value="ECO:0007669"/>
    <property type="project" value="InterPro"/>
</dbReference>
<dbReference type="Gene3D" id="3.40.50.2300">
    <property type="match status" value="1"/>
</dbReference>
<dbReference type="PROSITE" id="PS50112">
    <property type="entry name" value="PAS"/>
    <property type="match status" value="1"/>
</dbReference>
<feature type="compositionally biased region" description="Low complexity" evidence="10">
    <location>
        <begin position="1406"/>
        <end position="1419"/>
    </location>
</feature>
<dbReference type="PANTHER" id="PTHR43047:SF71">
    <property type="entry name" value="HISTIDINE KINASE CONTAINING CHEY-HOMOLOGOUS RECEIVER DOMAIN-RELATED"/>
    <property type="match status" value="1"/>
</dbReference>
<feature type="compositionally biased region" description="Polar residues" evidence="10">
    <location>
        <begin position="798"/>
        <end position="807"/>
    </location>
</feature>
<evidence type="ECO:0000259" key="11">
    <source>
        <dbReference type="PROSITE" id="PS50109"/>
    </source>
</evidence>
<feature type="coiled-coil region" evidence="9">
    <location>
        <begin position="31"/>
        <end position="72"/>
    </location>
</feature>
<dbReference type="InterPro" id="IPR001789">
    <property type="entry name" value="Sig_transdc_resp-reg_receiver"/>
</dbReference>
<evidence type="ECO:0000256" key="1">
    <source>
        <dbReference type="ARBA" id="ARBA00000085"/>
    </source>
</evidence>
<comment type="caution">
    <text evidence="14">The sequence shown here is derived from an EMBL/GenBank/DDBJ whole genome shotgun (WGS) entry which is preliminary data.</text>
</comment>
<feature type="compositionally biased region" description="Low complexity" evidence="10">
    <location>
        <begin position="1272"/>
        <end position="1309"/>
    </location>
</feature>
<dbReference type="SUPFAM" id="SSF55874">
    <property type="entry name" value="ATPase domain of HSP90 chaperone/DNA topoisomerase II/histidine kinase"/>
    <property type="match status" value="1"/>
</dbReference>
<dbReference type="InterPro" id="IPR000014">
    <property type="entry name" value="PAS"/>
</dbReference>
<dbReference type="Proteomes" id="UP000075714">
    <property type="component" value="Unassembled WGS sequence"/>
</dbReference>
<keyword evidence="9" id="KW-0175">Coiled coil</keyword>
<dbReference type="PANTHER" id="PTHR43047">
    <property type="entry name" value="TWO-COMPONENT HISTIDINE PROTEIN KINASE"/>
    <property type="match status" value="1"/>
</dbReference>
<dbReference type="PROSITE" id="PS50109">
    <property type="entry name" value="HIS_KIN"/>
    <property type="match status" value="1"/>
</dbReference>
<dbReference type="InterPro" id="IPR035965">
    <property type="entry name" value="PAS-like_dom_sf"/>
</dbReference>
<keyword evidence="3" id="KW-0600">Photoreceptor protein</keyword>
<evidence type="ECO:0000256" key="5">
    <source>
        <dbReference type="ARBA" id="ARBA00022606"/>
    </source>
</evidence>
<dbReference type="Pfam" id="PF00512">
    <property type="entry name" value="HisKA"/>
    <property type="match status" value="1"/>
</dbReference>
<evidence type="ECO:0000256" key="4">
    <source>
        <dbReference type="ARBA" id="ARBA00022553"/>
    </source>
</evidence>
<dbReference type="GO" id="GO:0005886">
    <property type="term" value="C:plasma membrane"/>
    <property type="evidence" value="ECO:0007669"/>
    <property type="project" value="TreeGrafter"/>
</dbReference>
<name>A0A150GV47_GONPE</name>
<keyword evidence="15" id="KW-1185">Reference proteome</keyword>
<evidence type="ECO:0000259" key="13">
    <source>
        <dbReference type="PROSITE" id="PS50112"/>
    </source>
</evidence>
<dbReference type="NCBIfam" id="TIGR00229">
    <property type="entry name" value="sensory_box"/>
    <property type="match status" value="1"/>
</dbReference>
<evidence type="ECO:0000313" key="14">
    <source>
        <dbReference type="EMBL" id="KXZ53572.1"/>
    </source>
</evidence>
<feature type="region of interest" description="Disordered" evidence="10">
    <location>
        <begin position="1072"/>
        <end position="1159"/>
    </location>
</feature>
<dbReference type="STRING" id="33097.A0A150GV47"/>
<dbReference type="PROSITE" id="PS50110">
    <property type="entry name" value="RESPONSE_REGULATORY"/>
    <property type="match status" value="1"/>
</dbReference>
<evidence type="ECO:0000256" key="6">
    <source>
        <dbReference type="ARBA" id="ARBA00022679"/>
    </source>
</evidence>
<evidence type="ECO:0000256" key="8">
    <source>
        <dbReference type="PROSITE-ProRule" id="PRU00169"/>
    </source>
</evidence>
<evidence type="ECO:0000259" key="12">
    <source>
        <dbReference type="PROSITE" id="PS50110"/>
    </source>
</evidence>
<keyword evidence="3" id="KW-0675">Receptor</keyword>
<feature type="region of interest" description="Disordered" evidence="10">
    <location>
        <begin position="752"/>
        <end position="813"/>
    </location>
</feature>
<dbReference type="InterPro" id="IPR003661">
    <property type="entry name" value="HisK_dim/P_dom"/>
</dbReference>
<dbReference type="Gene3D" id="3.30.565.10">
    <property type="entry name" value="Histidine kinase-like ATPase, C-terminal domain"/>
    <property type="match status" value="1"/>
</dbReference>
<dbReference type="SUPFAM" id="SSF55785">
    <property type="entry name" value="PYP-like sensor domain (PAS domain)"/>
    <property type="match status" value="1"/>
</dbReference>
<dbReference type="CDD" id="cd00130">
    <property type="entry name" value="PAS"/>
    <property type="match status" value="1"/>
</dbReference>
<feature type="domain" description="PAS" evidence="13">
    <location>
        <begin position="408"/>
        <end position="475"/>
    </location>
</feature>
<dbReference type="CDD" id="cd16922">
    <property type="entry name" value="HATPase_EvgS-ArcB-TorS-like"/>
    <property type="match status" value="1"/>
</dbReference>
<dbReference type="SMART" id="SM00086">
    <property type="entry name" value="PAC"/>
    <property type="match status" value="1"/>
</dbReference>
<dbReference type="InterPro" id="IPR036097">
    <property type="entry name" value="HisK_dim/P_sf"/>
</dbReference>
<dbReference type="EMBL" id="LSYV01000007">
    <property type="protein sequence ID" value="KXZ53572.1"/>
    <property type="molecule type" value="Genomic_DNA"/>
</dbReference>
<dbReference type="Pfam" id="PF02518">
    <property type="entry name" value="HATPase_c"/>
    <property type="match status" value="1"/>
</dbReference>
<feature type="compositionally biased region" description="Gly residues" evidence="10">
    <location>
        <begin position="752"/>
        <end position="772"/>
    </location>
</feature>
<dbReference type="SMART" id="SM00387">
    <property type="entry name" value="HATPase_c"/>
    <property type="match status" value="1"/>
</dbReference>
<feature type="domain" description="Histidine kinase" evidence="11">
    <location>
        <begin position="637"/>
        <end position="713"/>
    </location>
</feature>
<dbReference type="Pfam" id="PF00072">
    <property type="entry name" value="Response_reg"/>
    <property type="match status" value="1"/>
</dbReference>
<feature type="compositionally biased region" description="Acidic residues" evidence="10">
    <location>
        <begin position="1080"/>
        <end position="1098"/>
    </location>
</feature>
<evidence type="ECO:0000256" key="7">
    <source>
        <dbReference type="ARBA" id="ARBA00022777"/>
    </source>
</evidence>
<dbReference type="GO" id="GO:0009637">
    <property type="term" value="P:response to blue light"/>
    <property type="evidence" value="ECO:0007669"/>
    <property type="project" value="UniProtKB-ARBA"/>
</dbReference>
<sequence length="1542" mass="154033">MASIYLREARASSAGARASYDMPASPYLGGIAEQAQHIRSLQERVAELEEALKRERHRADLCEQQLEQAMTAAAAQAAAHAAQLAAAHGVDPSAAIGGRGGSGDWRLPSALAAVVGPVGTLGDESVGAVSSGSGGVGGLRGAGAAAGSSLLSTSPACAAALVPLVRSRLGLLAAAAPAGPTSEDAAEAVGPGPQFETPGLEAAVAVAGGRHGAETCSDEAGCPADCRHRAAAAEGLHGDVGGSPGPVGREPGAHPEPSPSGRAPAAAVGAAPHLQRDGQPQQHLLGNGTHASPAAVTTAAAAAAAVPRAAGGLLHTTYVFDGGGCGAGGAAADSDSDAESGASASLACSTPFPGAHVGASAVPSGASVCMSGSCSVGGGAGAVGPFAAGEPLVTITKREYELLLLKDKAMDVLQEGITIADCSLPDMPLIYANAGFVRTTGYSTESVLGKNCRFLQGEGTDEASVRELRKAISGGKACVVQLLNYKRTGDPFVNYLSLTPIHDALTGRLTHFVGVQSDITELVNHKRAELAAKHAALQAAVATEAKSQFLARMSHEIRTPLNGMIAVGQLLAETSLTPAQWDLVNTIRCSGETLLTLITAAAAAALDQAAAAATPGAQTAAAAAATGPEADWPLMVIHFSVRDTGIGIAPADLGRLFNSFTQVDASPTRRYGGSGLGLAISRKLCEAMGGQMWVESEGLNKGSTFSWTITCRLPQQAASKRRNRRSSLVCVSRPPAASAAAAAAFLLQGAPGSSGPGSTGGATGGSGSGGIPAGPPPPPPPAAAMLPSPPEEYDATSLHGSESSSQEAGTAGTASSAAAAGGAVVASAGSGSILGPQGGGLGSDAAAATGVAVVGSGAGGSLLQRSSSAAPPLSGPNWNWSNGGVVGGGGGGPTRYTSTGVIGGGGVAAAAGAASSLFENFGLGHGAGAGAAGAGMAGGYGVGAPDLTASLPLLRGKKILLVEPCEMVRQVLMLALRSWGCRVCAVVSARDAVQRLLACGTLAEADAPAAAARAEPPPHCMTLRHTNPSAGYGSDLYDTPGPYDCVILDMKDTVLLRALTRADDREAQRLVFLGWPGQNEPEEEEGGEGLDDEGEVSEDAAGSVPTTGDFPDYAAPAGHRDDYPRHAAGARPSIGGGEDGDAAAAAAMTAPPPRRSQHELGGDLASYAFSEPLLPADVTARPPRAVTDEMARTQNRQLGYVTVTRPVRQGRLKLALEEVLMMQLDMGSQAHVAGPGLADAAAAAAPAAPHGVGAAMRRRRPSSYGASASPFQATAAPDQARAQAHWEPPATAAAAHHEQLQLQRPPSLHGGHGGSSSLDAPGHIQPSLLAFGLTSPSPSQGSFPSSAASANSASIGTVGTSGTAASGQPLPHQPLPHQPGHHQPTTHHSHPPSHHSHHNFQHHAPSHGGSSGGHHSISSLCSSLKPAQVKKSGSSTELAELSGGAAGAGRVRILLAEDNAINMKVALGILKRTLPLAEVVAVENGVQALEVVSARSGIESFDLVLMDLHMPLMGGMEAMAELAARYPNRSSTAGAAAGLQHR</sequence>
<gene>
    <name evidence="14" type="ORF">GPECTOR_6g489</name>
</gene>
<organism evidence="14 15">
    <name type="scientific">Gonium pectorale</name>
    <name type="common">Green alga</name>
    <dbReference type="NCBI Taxonomy" id="33097"/>
    <lineage>
        <taxon>Eukaryota</taxon>
        <taxon>Viridiplantae</taxon>
        <taxon>Chlorophyta</taxon>
        <taxon>core chlorophytes</taxon>
        <taxon>Chlorophyceae</taxon>
        <taxon>CS clade</taxon>
        <taxon>Chlamydomonadales</taxon>
        <taxon>Volvocaceae</taxon>
        <taxon>Gonium</taxon>
    </lineage>
</organism>
<keyword evidence="6" id="KW-0808">Transferase</keyword>
<dbReference type="InterPro" id="IPR003594">
    <property type="entry name" value="HATPase_dom"/>
</dbReference>
<feature type="region of interest" description="Disordered" evidence="10">
    <location>
        <begin position="235"/>
        <end position="291"/>
    </location>
</feature>
<feature type="region of interest" description="Disordered" evidence="10">
    <location>
        <begin position="1252"/>
        <end position="1419"/>
    </location>
</feature>
<feature type="compositionally biased region" description="Pro residues" evidence="10">
    <location>
        <begin position="773"/>
        <end position="790"/>
    </location>
</feature>
<dbReference type="CDD" id="cd00082">
    <property type="entry name" value="HisKA"/>
    <property type="match status" value="1"/>
</dbReference>
<feature type="compositionally biased region" description="Basic residues" evidence="10">
    <location>
        <begin position="1384"/>
        <end position="1405"/>
    </location>
</feature>
<dbReference type="Gene3D" id="1.10.287.130">
    <property type="match status" value="1"/>
</dbReference>